<evidence type="ECO:0000313" key="9">
    <source>
        <dbReference type="EMBL" id="MFC4555354.1"/>
    </source>
</evidence>
<keyword evidence="5 7" id="KW-1133">Transmembrane helix</keyword>
<dbReference type="HAMAP" id="MF_01147">
    <property type="entry name" value="Lgt"/>
    <property type="match status" value="1"/>
</dbReference>
<dbReference type="PANTHER" id="PTHR30589">
    <property type="entry name" value="PROLIPOPROTEIN DIACYLGLYCERYL TRANSFERASE"/>
    <property type="match status" value="1"/>
</dbReference>
<evidence type="ECO:0000256" key="1">
    <source>
        <dbReference type="ARBA" id="ARBA00007150"/>
    </source>
</evidence>
<dbReference type="EMBL" id="JBHSGF010000005">
    <property type="protein sequence ID" value="MFC4555354.1"/>
    <property type="molecule type" value="Genomic_DNA"/>
</dbReference>
<keyword evidence="3 7" id="KW-0808">Transferase</keyword>
<comment type="catalytic activity">
    <reaction evidence="7">
        <text>L-cysteinyl-[prolipoprotein] + a 1,2-diacyl-sn-glycero-3-phospho-(1'-sn-glycerol) = an S-1,2-diacyl-sn-glyceryl-L-cysteinyl-[prolipoprotein] + sn-glycerol 1-phosphate + H(+)</text>
        <dbReference type="Rhea" id="RHEA:56712"/>
        <dbReference type="Rhea" id="RHEA-COMP:14679"/>
        <dbReference type="Rhea" id="RHEA-COMP:14680"/>
        <dbReference type="ChEBI" id="CHEBI:15378"/>
        <dbReference type="ChEBI" id="CHEBI:29950"/>
        <dbReference type="ChEBI" id="CHEBI:57685"/>
        <dbReference type="ChEBI" id="CHEBI:64716"/>
        <dbReference type="ChEBI" id="CHEBI:140658"/>
        <dbReference type="EC" id="2.5.1.145"/>
    </reaction>
</comment>
<keyword evidence="4 7" id="KW-0812">Transmembrane</keyword>
<comment type="pathway">
    <text evidence="7">Protein modification; lipoprotein biosynthesis (diacylglyceryl transfer).</text>
</comment>
<keyword evidence="2 7" id="KW-1003">Cell membrane</keyword>
<keyword evidence="6 7" id="KW-0472">Membrane</keyword>
<feature type="transmembrane region" description="Helical" evidence="7">
    <location>
        <begin position="243"/>
        <end position="261"/>
    </location>
</feature>
<organism evidence="9 10">
    <name type="scientific">Georgenia faecalis</name>
    <dbReference type="NCBI Taxonomy" id="2483799"/>
    <lineage>
        <taxon>Bacteria</taxon>
        <taxon>Bacillati</taxon>
        <taxon>Actinomycetota</taxon>
        <taxon>Actinomycetes</taxon>
        <taxon>Micrococcales</taxon>
        <taxon>Bogoriellaceae</taxon>
        <taxon>Georgenia</taxon>
    </lineage>
</organism>
<feature type="transmembrane region" description="Helical" evidence="7">
    <location>
        <begin position="183"/>
        <end position="200"/>
    </location>
</feature>
<feature type="transmembrane region" description="Helical" evidence="7">
    <location>
        <begin position="52"/>
        <end position="74"/>
    </location>
</feature>
<evidence type="ECO:0000256" key="7">
    <source>
        <dbReference type="HAMAP-Rule" id="MF_01147"/>
    </source>
</evidence>
<accession>A0ABV9DAU8</accession>
<dbReference type="GO" id="GO:0008961">
    <property type="term" value="F:phosphatidylglycerol-prolipoprotein diacylglyceryl transferase activity"/>
    <property type="evidence" value="ECO:0007669"/>
    <property type="project" value="UniProtKB-EC"/>
</dbReference>
<feature type="binding site" evidence="7">
    <location>
        <position position="142"/>
    </location>
    <ligand>
        <name>a 1,2-diacyl-sn-glycero-3-phospho-(1'-sn-glycerol)</name>
        <dbReference type="ChEBI" id="CHEBI:64716"/>
    </ligand>
</feature>
<comment type="subcellular location">
    <subcellularLocation>
        <location evidence="7">Cell membrane</location>
        <topology evidence="7">Multi-pass membrane protein</topology>
    </subcellularLocation>
</comment>
<evidence type="ECO:0000256" key="4">
    <source>
        <dbReference type="ARBA" id="ARBA00022692"/>
    </source>
</evidence>
<evidence type="ECO:0000256" key="6">
    <source>
        <dbReference type="ARBA" id="ARBA00023136"/>
    </source>
</evidence>
<gene>
    <name evidence="7 9" type="primary">lgt</name>
    <name evidence="9" type="ORF">ACFO3F_08845</name>
</gene>
<dbReference type="EC" id="2.5.1.145" evidence="7"/>
<keyword evidence="10" id="KW-1185">Reference proteome</keyword>
<feature type="compositionally biased region" description="Acidic residues" evidence="8">
    <location>
        <begin position="281"/>
        <end position="296"/>
    </location>
</feature>
<dbReference type="NCBIfam" id="TIGR00544">
    <property type="entry name" value="lgt"/>
    <property type="match status" value="1"/>
</dbReference>
<evidence type="ECO:0000256" key="5">
    <source>
        <dbReference type="ARBA" id="ARBA00022989"/>
    </source>
</evidence>
<dbReference type="InterPro" id="IPR001640">
    <property type="entry name" value="Lgt"/>
</dbReference>
<comment type="caution">
    <text evidence="9">The sequence shown here is derived from an EMBL/GenBank/DDBJ whole genome shotgun (WGS) entry which is preliminary data.</text>
</comment>
<evidence type="ECO:0000313" key="10">
    <source>
        <dbReference type="Proteomes" id="UP001595955"/>
    </source>
</evidence>
<sequence length="357" mass="38990">MTVLASIPSPPESVWYLGPLPIRAYAIAIGLGILAAWWILDRRYTAKGGPPDTAIDVAVWMVPFGIIGGRLYHVFSSPDAYFGPDGNPARIIEIWNGGLGIWGAIPLGGLGAWIALRRRGLRLAPFADALAPGLLVAQGIGRLGNYFNQELYGAPTTLPWGLEIDDRYLRPGYESGTLFHPTFLYEMLWNFAAAAFIIWAQRRFQLKHGRVFWLYVMSYTLGRVWIEYLRIDEAELVLGLRLNVWTSIVVFLVALTFFVIIGRRTRGVPETLWLPGREPAADDAGDDDDGDDDDGEAGAGTDGASRDRDEDEDATARPAESDAVAEPDAVAERGATAASDSVTERGATAGKADDDRH</sequence>
<feature type="transmembrane region" description="Helical" evidence="7">
    <location>
        <begin position="123"/>
        <end position="141"/>
    </location>
</feature>
<feature type="transmembrane region" description="Helical" evidence="7">
    <location>
        <begin position="20"/>
        <end position="40"/>
    </location>
</feature>
<proteinExistence type="inferred from homology"/>
<evidence type="ECO:0000256" key="8">
    <source>
        <dbReference type="SAM" id="MobiDB-lite"/>
    </source>
</evidence>
<name>A0ABV9DAU8_9MICO</name>
<dbReference type="RefSeq" id="WP_122823807.1">
    <property type="nucleotide sequence ID" value="NZ_CP033325.1"/>
</dbReference>
<protein>
    <recommendedName>
        <fullName evidence="7">Phosphatidylglycerol--prolipoprotein diacylglyceryl transferase</fullName>
        <ecNumber evidence="7">2.5.1.145</ecNumber>
    </recommendedName>
</protein>
<evidence type="ECO:0000256" key="3">
    <source>
        <dbReference type="ARBA" id="ARBA00022679"/>
    </source>
</evidence>
<evidence type="ECO:0000256" key="2">
    <source>
        <dbReference type="ARBA" id="ARBA00022475"/>
    </source>
</evidence>
<dbReference type="PROSITE" id="PS01311">
    <property type="entry name" value="LGT"/>
    <property type="match status" value="1"/>
</dbReference>
<comment type="function">
    <text evidence="7">Catalyzes the transfer of the diacylglyceryl group from phosphatidylglycerol to the sulfhydryl group of the N-terminal cysteine of a prolipoprotein, the first step in the formation of mature lipoproteins.</text>
</comment>
<comment type="similarity">
    <text evidence="1 7">Belongs to the Lgt family.</text>
</comment>
<dbReference type="PANTHER" id="PTHR30589:SF0">
    <property type="entry name" value="PHOSPHATIDYLGLYCEROL--PROLIPOPROTEIN DIACYLGLYCERYL TRANSFERASE"/>
    <property type="match status" value="1"/>
</dbReference>
<reference evidence="10" key="1">
    <citation type="journal article" date="2019" name="Int. J. Syst. Evol. Microbiol.">
        <title>The Global Catalogue of Microorganisms (GCM) 10K type strain sequencing project: providing services to taxonomists for standard genome sequencing and annotation.</title>
        <authorList>
            <consortium name="The Broad Institute Genomics Platform"/>
            <consortium name="The Broad Institute Genome Sequencing Center for Infectious Disease"/>
            <person name="Wu L."/>
            <person name="Ma J."/>
        </authorList>
    </citation>
    <scope>NUCLEOTIDE SEQUENCE [LARGE SCALE GENOMIC DNA]</scope>
    <source>
        <strain evidence="10">JCM 3369</strain>
    </source>
</reference>
<dbReference type="Proteomes" id="UP001595955">
    <property type="component" value="Unassembled WGS sequence"/>
</dbReference>
<feature type="transmembrane region" description="Helical" evidence="7">
    <location>
        <begin position="212"/>
        <end position="231"/>
    </location>
</feature>
<dbReference type="Pfam" id="PF01790">
    <property type="entry name" value="LGT"/>
    <property type="match status" value="1"/>
</dbReference>
<feature type="region of interest" description="Disordered" evidence="8">
    <location>
        <begin position="273"/>
        <end position="357"/>
    </location>
</feature>
<feature type="transmembrane region" description="Helical" evidence="7">
    <location>
        <begin position="94"/>
        <end position="116"/>
    </location>
</feature>